<evidence type="ECO:0000313" key="3">
    <source>
        <dbReference type="Proteomes" id="UP000218731"/>
    </source>
</evidence>
<feature type="region of interest" description="Disordered" evidence="1">
    <location>
        <begin position="198"/>
        <end position="225"/>
    </location>
</feature>
<proteinExistence type="predicted"/>
<dbReference type="AlphaFoldDB" id="A0A1L7NNH1"/>
<protein>
    <submittedName>
        <fullName evidence="2">Uncharacterized protein</fullName>
    </submittedName>
</protein>
<dbReference type="EMBL" id="AP015030">
    <property type="protein sequence ID" value="BAW27026.1"/>
    <property type="molecule type" value="Genomic_DNA"/>
</dbReference>
<organism evidence="2 3">
    <name type="scientific">Pseudomonas putida</name>
    <name type="common">Arthrobacter siderocapsulatus</name>
    <dbReference type="NCBI Taxonomy" id="303"/>
    <lineage>
        <taxon>Bacteria</taxon>
        <taxon>Pseudomonadati</taxon>
        <taxon>Pseudomonadota</taxon>
        <taxon>Gammaproteobacteria</taxon>
        <taxon>Pseudomonadales</taxon>
        <taxon>Pseudomonadaceae</taxon>
        <taxon>Pseudomonas</taxon>
    </lineage>
</organism>
<geneLocation type="plasmid" evidence="3">
    <name>pkf715a dna</name>
</geneLocation>
<evidence type="ECO:0000256" key="1">
    <source>
        <dbReference type="SAM" id="MobiDB-lite"/>
    </source>
</evidence>
<sequence>MQALDLFGNVVETKQPTKPKAPAAPKPSAAVKLNRRKAWGHGGYLATLDDDDSLSIEGTESFTENATIERLEQALFMTPVIRNGEWVEDGSFYSYRITKLVCGQREFGKRGSMLHDCTLYMVQSSAQKVLEETYDDTGSWLPKWAYWLFCYRLRKADEKEDPYELLKAFTAVMTQHDFLDASRKGESLRRITKRLHMRQKRAAERASASNTAQEDLDDELELKTA</sequence>
<reference evidence="2 3" key="1">
    <citation type="submission" date="2015-11" db="EMBL/GenBank/DDBJ databases">
        <title>Complete genome sequencing of a biphenyl-degrading bacterium, Pseudomonas putida KF715 (=NBRC110667).</title>
        <authorList>
            <person name="Suenaga H."/>
            <person name="Fujihara N."/>
            <person name="Watanabe T."/>
            <person name="Hirose J."/>
            <person name="Kimura N."/>
            <person name="Yamazoe A."/>
            <person name="Hosoyama A."/>
            <person name="Shimodaira J."/>
            <person name="Furukawa K."/>
        </authorList>
    </citation>
    <scope>NUCLEOTIDE SEQUENCE [LARGE SCALE GENOMIC DNA]</scope>
    <source>
        <strain evidence="2 3">KF715</strain>
        <plasmid evidence="3">Plasmid pkf715a dna</plasmid>
    </source>
</reference>
<name>A0A1L7NNH1_PSEPU</name>
<dbReference type="RefSeq" id="WP_073937663.1">
    <property type="nucleotide sequence ID" value="NZ_AP015030.1"/>
</dbReference>
<gene>
    <name evidence="2" type="ORF">KF715C_pA5210</name>
</gene>
<feature type="compositionally biased region" description="Acidic residues" evidence="1">
    <location>
        <begin position="214"/>
        <end position="225"/>
    </location>
</feature>
<dbReference type="Proteomes" id="UP000218731">
    <property type="component" value="Plasmid pKF715A"/>
</dbReference>
<evidence type="ECO:0000313" key="2">
    <source>
        <dbReference type="EMBL" id="BAW27026.1"/>
    </source>
</evidence>
<accession>A0A1L7NNH1</accession>
<keyword evidence="2" id="KW-0614">Plasmid</keyword>